<accession>A0AAD6Z8C2</accession>
<keyword evidence="3" id="KW-1185">Reference proteome</keyword>
<sequence length="308" mass="33132">MSASYAGIGAASIVKKSRFFPLSTSIFKDILAPSVVPTAKSVGFADSIPFAPRIFEKSDGIFEIFNGLHPALLGFEKNIKSHASNMEIIPYLGTGHPATGGWLKSTSFSSTVASPSAIEAQALSHEVITLTQRQWLFIPLNGSCAHCLGSGLRRSNAPSMPALGGFFNHILVGIVATLSAVLLVKLHQDFCRAGSLANLVPSSDLGVEILPIYLGLNRISDHSAIQAATSFALWKHLFKRSHCVLRKSTGKQNSNSSVKNLCSPLYRDDDNRGREDLCPIRLERSELESVLGLHAVPVAPVLRVPYDG</sequence>
<evidence type="ECO:0000313" key="2">
    <source>
        <dbReference type="EMBL" id="KAJ7311639.1"/>
    </source>
</evidence>
<keyword evidence="1" id="KW-1133">Transmembrane helix</keyword>
<dbReference type="EMBL" id="JARIHO010000074">
    <property type="protein sequence ID" value="KAJ7311639.1"/>
    <property type="molecule type" value="Genomic_DNA"/>
</dbReference>
<feature type="transmembrane region" description="Helical" evidence="1">
    <location>
        <begin position="162"/>
        <end position="184"/>
    </location>
</feature>
<evidence type="ECO:0000313" key="3">
    <source>
        <dbReference type="Proteomes" id="UP001218218"/>
    </source>
</evidence>
<comment type="caution">
    <text evidence="2">The sequence shown here is derived from an EMBL/GenBank/DDBJ whole genome shotgun (WGS) entry which is preliminary data.</text>
</comment>
<keyword evidence="1" id="KW-0812">Transmembrane</keyword>
<keyword evidence="1" id="KW-0472">Membrane</keyword>
<evidence type="ECO:0000256" key="1">
    <source>
        <dbReference type="SAM" id="Phobius"/>
    </source>
</evidence>
<dbReference type="AlphaFoldDB" id="A0AAD6Z8C2"/>
<protein>
    <submittedName>
        <fullName evidence="2">Uncharacterized protein</fullName>
    </submittedName>
</protein>
<name>A0AAD6Z8C2_9AGAR</name>
<gene>
    <name evidence="2" type="ORF">DFH08DRAFT_1087720</name>
</gene>
<organism evidence="2 3">
    <name type="scientific">Mycena albidolilacea</name>
    <dbReference type="NCBI Taxonomy" id="1033008"/>
    <lineage>
        <taxon>Eukaryota</taxon>
        <taxon>Fungi</taxon>
        <taxon>Dikarya</taxon>
        <taxon>Basidiomycota</taxon>
        <taxon>Agaricomycotina</taxon>
        <taxon>Agaricomycetes</taxon>
        <taxon>Agaricomycetidae</taxon>
        <taxon>Agaricales</taxon>
        <taxon>Marasmiineae</taxon>
        <taxon>Mycenaceae</taxon>
        <taxon>Mycena</taxon>
    </lineage>
</organism>
<reference evidence="2" key="1">
    <citation type="submission" date="2023-03" db="EMBL/GenBank/DDBJ databases">
        <title>Massive genome expansion in bonnet fungi (Mycena s.s.) driven by repeated elements and novel gene families across ecological guilds.</title>
        <authorList>
            <consortium name="Lawrence Berkeley National Laboratory"/>
            <person name="Harder C.B."/>
            <person name="Miyauchi S."/>
            <person name="Viragh M."/>
            <person name="Kuo A."/>
            <person name="Thoen E."/>
            <person name="Andreopoulos B."/>
            <person name="Lu D."/>
            <person name="Skrede I."/>
            <person name="Drula E."/>
            <person name="Henrissat B."/>
            <person name="Morin E."/>
            <person name="Kohler A."/>
            <person name="Barry K."/>
            <person name="LaButti K."/>
            <person name="Morin E."/>
            <person name="Salamov A."/>
            <person name="Lipzen A."/>
            <person name="Mereny Z."/>
            <person name="Hegedus B."/>
            <person name="Baldrian P."/>
            <person name="Stursova M."/>
            <person name="Weitz H."/>
            <person name="Taylor A."/>
            <person name="Grigoriev I.V."/>
            <person name="Nagy L.G."/>
            <person name="Martin F."/>
            <person name="Kauserud H."/>
        </authorList>
    </citation>
    <scope>NUCLEOTIDE SEQUENCE</scope>
    <source>
        <strain evidence="2">CBHHK002</strain>
    </source>
</reference>
<dbReference type="Proteomes" id="UP001218218">
    <property type="component" value="Unassembled WGS sequence"/>
</dbReference>
<proteinExistence type="predicted"/>